<proteinExistence type="predicted"/>
<dbReference type="RefSeq" id="WP_368376871.1">
    <property type="nucleotide sequence ID" value="NZ_JBFRYB010000001.1"/>
</dbReference>
<feature type="compositionally biased region" description="Pro residues" evidence="1">
    <location>
        <begin position="88"/>
        <end position="100"/>
    </location>
</feature>
<dbReference type="SUPFAM" id="SSF74653">
    <property type="entry name" value="TolA/TonB C-terminal domain"/>
    <property type="match status" value="1"/>
</dbReference>
<keyword evidence="4" id="KW-1185">Reference proteome</keyword>
<organism evidence="3 4">
    <name type="scientific">Zhongshania arctica</name>
    <dbReference type="NCBI Taxonomy" id="3238302"/>
    <lineage>
        <taxon>Bacteria</taxon>
        <taxon>Pseudomonadati</taxon>
        <taxon>Pseudomonadota</taxon>
        <taxon>Gammaproteobacteria</taxon>
        <taxon>Cellvibrionales</taxon>
        <taxon>Spongiibacteraceae</taxon>
        <taxon>Zhongshania</taxon>
    </lineage>
</organism>
<keyword evidence="2" id="KW-0812">Transmembrane</keyword>
<dbReference type="InterPro" id="IPR051045">
    <property type="entry name" value="TonB-dependent_transducer"/>
</dbReference>
<comment type="caution">
    <text evidence="3">The sequence shown here is derived from an EMBL/GenBank/DDBJ whole genome shotgun (WGS) entry which is preliminary data.</text>
</comment>
<feature type="region of interest" description="Disordered" evidence="1">
    <location>
        <begin position="55"/>
        <end position="121"/>
    </location>
</feature>
<keyword evidence="2" id="KW-0472">Membrane</keyword>
<name>A0ABV3TYV0_9GAMM</name>
<keyword evidence="2" id="KW-1133">Transmembrane helix</keyword>
<protein>
    <submittedName>
        <fullName evidence="3">Energy transducer TonB</fullName>
    </submittedName>
</protein>
<accession>A0ABV3TYV0</accession>
<dbReference type="Proteomes" id="UP001557484">
    <property type="component" value="Unassembled WGS sequence"/>
</dbReference>
<dbReference type="Pfam" id="PF13103">
    <property type="entry name" value="TonB_2"/>
    <property type="match status" value="1"/>
</dbReference>
<evidence type="ECO:0000313" key="4">
    <source>
        <dbReference type="Proteomes" id="UP001557484"/>
    </source>
</evidence>
<dbReference type="EMBL" id="JBFRYB010000001">
    <property type="protein sequence ID" value="MEX1666802.1"/>
    <property type="molecule type" value="Genomic_DNA"/>
</dbReference>
<dbReference type="PANTHER" id="PTHR33446:SF2">
    <property type="entry name" value="PROTEIN TONB"/>
    <property type="match status" value="1"/>
</dbReference>
<feature type="compositionally biased region" description="Pro residues" evidence="1">
    <location>
        <begin position="58"/>
        <end position="72"/>
    </location>
</feature>
<evidence type="ECO:0000256" key="1">
    <source>
        <dbReference type="SAM" id="MobiDB-lite"/>
    </source>
</evidence>
<evidence type="ECO:0000313" key="3">
    <source>
        <dbReference type="EMBL" id="MEX1666802.1"/>
    </source>
</evidence>
<gene>
    <name evidence="3" type="ORF">AB4875_15010</name>
</gene>
<feature type="compositionally biased region" description="Basic and acidic residues" evidence="1">
    <location>
        <begin position="74"/>
        <end position="87"/>
    </location>
</feature>
<feature type="compositionally biased region" description="Basic and acidic residues" evidence="1">
    <location>
        <begin position="101"/>
        <end position="121"/>
    </location>
</feature>
<reference evidence="3 4" key="1">
    <citation type="journal article" date="2011" name="Int. J. Syst. Evol. Microbiol.">
        <title>Zhongshania antarctica gen. nov., sp. nov. and Zhongshania guokunii sp. nov., gammaproteobacteria respectively isolated from coastal attached (fast) ice and surface seawater of the Antarctic.</title>
        <authorList>
            <person name="Li H.J."/>
            <person name="Zhang X.Y."/>
            <person name="Chen C.X."/>
            <person name="Zhang Y.J."/>
            <person name="Gao Z.M."/>
            <person name="Yu Y."/>
            <person name="Chen X.L."/>
            <person name="Chen B."/>
            <person name="Zhang Y.Z."/>
        </authorList>
    </citation>
    <scope>NUCLEOTIDE SEQUENCE [LARGE SCALE GENOMIC DNA]</scope>
    <source>
        <strain evidence="3 4">R06B22</strain>
    </source>
</reference>
<dbReference type="PANTHER" id="PTHR33446">
    <property type="entry name" value="PROTEIN TONB-RELATED"/>
    <property type="match status" value="1"/>
</dbReference>
<sequence>MNDIKLVPALVTAVLHGVAISFLLFGMPSNDRVIEIKAKPLAIQAKLVIEKPVSRPAKPTPVAKPIPKPVAKPEPVKKPEPKPEVKPVPKPVPKPIPKGPTPEEIRKKKAEEKARDDAKQRVLQEEIRKQQQKELADALASEDDLVEEGELASTYIELITALIGQNWSLPPTARNGMKATVQIITVPTGEIVGHQVIKGSGNPAFDLSAIRAITKLSRIDELGDLYKIDPSAYEKNFRRFNFDFVPQDLRR</sequence>
<feature type="transmembrane region" description="Helical" evidence="2">
    <location>
        <begin position="6"/>
        <end position="27"/>
    </location>
</feature>
<evidence type="ECO:0000256" key="2">
    <source>
        <dbReference type="SAM" id="Phobius"/>
    </source>
</evidence>
<dbReference type="Gene3D" id="3.30.1150.10">
    <property type="match status" value="1"/>
</dbReference>